<evidence type="ECO:0000313" key="2">
    <source>
        <dbReference type="Proteomes" id="UP000310200"/>
    </source>
</evidence>
<dbReference type="AlphaFoldDB" id="A0A4S2L4V1"/>
<proteinExistence type="predicted"/>
<protein>
    <submittedName>
        <fullName evidence="1">Uncharacterized protein</fullName>
    </submittedName>
</protein>
<evidence type="ECO:0000313" key="1">
    <source>
        <dbReference type="EMBL" id="TGZ55397.1"/>
    </source>
</evidence>
<accession>A0A4S2L4V1</accession>
<keyword evidence="2" id="KW-1185">Reference proteome</keyword>
<dbReference type="EMBL" id="QBLH01000464">
    <property type="protein sequence ID" value="TGZ55397.1"/>
    <property type="molecule type" value="Genomic_DNA"/>
</dbReference>
<comment type="caution">
    <text evidence="1">The sequence shown here is derived from an EMBL/GenBank/DDBJ whole genome shotgun (WGS) entry which is preliminary data.</text>
</comment>
<gene>
    <name evidence="1" type="ORF">DBV15_08577</name>
</gene>
<reference evidence="1 2" key="1">
    <citation type="journal article" date="2019" name="Philos. Trans. R. Soc. Lond., B, Biol. Sci.">
        <title>Ant behaviour and brain gene expression of defending hosts depend on the ecological success of the intruding social parasite.</title>
        <authorList>
            <person name="Kaur R."/>
            <person name="Stoldt M."/>
            <person name="Jongepier E."/>
            <person name="Feldmeyer B."/>
            <person name="Menzel F."/>
            <person name="Bornberg-Bauer E."/>
            <person name="Foitzik S."/>
        </authorList>
    </citation>
    <scope>NUCLEOTIDE SEQUENCE [LARGE SCALE GENOMIC DNA]</scope>
    <source>
        <tissue evidence="1">Whole body</tissue>
    </source>
</reference>
<sequence>MGKRGTMRGKIYILVRVAMTGDVNQADRVAFPTKSIKVLCLFYLLARISASALKLTALRSLAEVLPIKTRHIRGWFLRETKSPIPSKNGFRLILPNTVVFFNVRNHDISI</sequence>
<organism evidence="1 2">
    <name type="scientific">Temnothorax longispinosus</name>
    <dbReference type="NCBI Taxonomy" id="300112"/>
    <lineage>
        <taxon>Eukaryota</taxon>
        <taxon>Metazoa</taxon>
        <taxon>Ecdysozoa</taxon>
        <taxon>Arthropoda</taxon>
        <taxon>Hexapoda</taxon>
        <taxon>Insecta</taxon>
        <taxon>Pterygota</taxon>
        <taxon>Neoptera</taxon>
        <taxon>Endopterygota</taxon>
        <taxon>Hymenoptera</taxon>
        <taxon>Apocrita</taxon>
        <taxon>Aculeata</taxon>
        <taxon>Formicoidea</taxon>
        <taxon>Formicidae</taxon>
        <taxon>Myrmicinae</taxon>
        <taxon>Temnothorax</taxon>
    </lineage>
</organism>
<name>A0A4S2L4V1_9HYME</name>
<dbReference type="Proteomes" id="UP000310200">
    <property type="component" value="Unassembled WGS sequence"/>
</dbReference>